<dbReference type="RefSeq" id="WP_200796978.1">
    <property type="nucleotide sequence ID" value="NZ_AP024897.1"/>
</dbReference>
<accession>A0A1M7Z165</accession>
<dbReference type="AlphaFoldDB" id="A0A1M7Z165"/>
<reference evidence="3" key="1">
    <citation type="submission" date="2016-12" db="EMBL/GenBank/DDBJ databases">
        <authorList>
            <person name="Rodrigo-Torres L."/>
            <person name="Arahal R.D."/>
            <person name="Lucena T."/>
        </authorList>
    </citation>
    <scope>NUCLEOTIDE SEQUENCE [LARGE SCALE GENOMIC DNA]</scope>
</reference>
<dbReference type="EMBL" id="FRFG01000066">
    <property type="protein sequence ID" value="SHO58542.1"/>
    <property type="molecule type" value="Genomic_DNA"/>
</dbReference>
<evidence type="ECO:0000313" key="2">
    <source>
        <dbReference type="EMBL" id="SHO58542.1"/>
    </source>
</evidence>
<sequence>MESNNYQMAIDLLRCHLGLSEEEAKQQLGLTQPSNPEKQPGTMQTHIPYQASSLLT</sequence>
<keyword evidence="3" id="KW-1185">Reference proteome</keyword>
<protein>
    <submittedName>
        <fullName evidence="2">Uncharacterized protein</fullName>
    </submittedName>
</protein>
<feature type="region of interest" description="Disordered" evidence="1">
    <location>
        <begin position="27"/>
        <end position="56"/>
    </location>
</feature>
<organism evidence="2 3">
    <name type="scientific">Vibrio quintilis</name>
    <dbReference type="NCBI Taxonomy" id="1117707"/>
    <lineage>
        <taxon>Bacteria</taxon>
        <taxon>Pseudomonadati</taxon>
        <taxon>Pseudomonadota</taxon>
        <taxon>Gammaproteobacteria</taxon>
        <taxon>Vibrionales</taxon>
        <taxon>Vibrionaceae</taxon>
        <taxon>Vibrio</taxon>
    </lineage>
</organism>
<dbReference type="Proteomes" id="UP000184600">
    <property type="component" value="Unassembled WGS sequence"/>
</dbReference>
<proteinExistence type="predicted"/>
<evidence type="ECO:0000256" key="1">
    <source>
        <dbReference type="SAM" id="MobiDB-lite"/>
    </source>
</evidence>
<gene>
    <name evidence="2" type="ORF">VQ7734_04314</name>
</gene>
<name>A0A1M7Z165_9VIBR</name>
<evidence type="ECO:0000313" key="3">
    <source>
        <dbReference type="Proteomes" id="UP000184600"/>
    </source>
</evidence>
<feature type="compositionally biased region" description="Polar residues" evidence="1">
    <location>
        <begin position="28"/>
        <end position="56"/>
    </location>
</feature>